<dbReference type="RefSeq" id="WP_276265637.1">
    <property type="nucleotide sequence ID" value="NZ_JARJLM010000288.1"/>
</dbReference>
<dbReference type="Proteomes" id="UP001216674">
    <property type="component" value="Unassembled WGS sequence"/>
</dbReference>
<feature type="domain" description="N-acetyltransferase" evidence="1">
    <location>
        <begin position="157"/>
        <end position="318"/>
    </location>
</feature>
<evidence type="ECO:0000259" key="1">
    <source>
        <dbReference type="PROSITE" id="PS51186"/>
    </source>
</evidence>
<organism evidence="2 3">
    <name type="scientific">Cupriavidus basilensis</name>
    <dbReference type="NCBI Taxonomy" id="68895"/>
    <lineage>
        <taxon>Bacteria</taxon>
        <taxon>Pseudomonadati</taxon>
        <taxon>Pseudomonadota</taxon>
        <taxon>Betaproteobacteria</taxon>
        <taxon>Burkholderiales</taxon>
        <taxon>Burkholderiaceae</taxon>
        <taxon>Cupriavidus</taxon>
    </lineage>
</organism>
<dbReference type="InterPro" id="IPR016181">
    <property type="entry name" value="Acyl_CoA_acyltransferase"/>
</dbReference>
<name>A0ABT6APU3_9BURK</name>
<dbReference type="Gene3D" id="3.40.630.30">
    <property type="match status" value="1"/>
</dbReference>
<dbReference type="InterPro" id="IPR000182">
    <property type="entry name" value="GNAT_dom"/>
</dbReference>
<dbReference type="PROSITE" id="PS51186">
    <property type="entry name" value="GNAT"/>
    <property type="match status" value="1"/>
</dbReference>
<sequence>MTHDAQVTSLVAELLQKSPLAPPQGGALVAQAWTHEVLGSRYWLTLLLRDASGHAVGVALCQYITYEVDSQNRILKCKHFYVRETSHRSLFSPGLLLIDAIVEAARRSPYVREVFIVTFGTPDIEGLQALLRRRAFRRIGTQHLGRPVPVRRPMDVQRFRSRDEIDGATLDDLSKLATALFTESNRAFLGSKNIDFDGLLDCNVAALNAGSCCLVAYASRQAVGFLTGQVQTIPLARLVVLQSSYLYVLPKWRGSHITRQLLDSFALTANELGASASLLGTSSSINTDRVCKYLDIRGYRHAGDVFSYSIDPAPGART</sequence>
<comment type="caution">
    <text evidence="2">The sequence shown here is derived from an EMBL/GenBank/DDBJ whole genome shotgun (WGS) entry which is preliminary data.</text>
</comment>
<gene>
    <name evidence="2" type="ORF">P3W85_17005</name>
</gene>
<dbReference type="SUPFAM" id="SSF55729">
    <property type="entry name" value="Acyl-CoA N-acyltransferases (Nat)"/>
    <property type="match status" value="1"/>
</dbReference>
<protein>
    <submittedName>
        <fullName evidence="2">GNAT family N-acetyltransferase</fullName>
    </submittedName>
</protein>
<dbReference type="CDD" id="cd04301">
    <property type="entry name" value="NAT_SF"/>
    <property type="match status" value="1"/>
</dbReference>
<proteinExistence type="predicted"/>
<evidence type="ECO:0000313" key="2">
    <source>
        <dbReference type="EMBL" id="MDF3834645.1"/>
    </source>
</evidence>
<evidence type="ECO:0000313" key="3">
    <source>
        <dbReference type="Proteomes" id="UP001216674"/>
    </source>
</evidence>
<dbReference type="EMBL" id="JARJLM010000288">
    <property type="protein sequence ID" value="MDF3834645.1"/>
    <property type="molecule type" value="Genomic_DNA"/>
</dbReference>
<reference evidence="2 3" key="1">
    <citation type="submission" date="2023-03" db="EMBL/GenBank/DDBJ databases">
        <title>Draft assemblies of triclosan tolerant bacteria isolated from returned activated sludge.</title>
        <authorList>
            <person name="Van Hamelsveld S."/>
        </authorList>
    </citation>
    <scope>NUCLEOTIDE SEQUENCE [LARGE SCALE GENOMIC DNA]</scope>
    <source>
        <strain evidence="2 3">GW210010_S58</strain>
    </source>
</reference>
<keyword evidence="3" id="KW-1185">Reference proteome</keyword>
<accession>A0ABT6APU3</accession>